<dbReference type="AlphaFoldDB" id="A0A8J6PF56"/>
<comment type="caution">
    <text evidence="1">The sequence shown here is derived from an EMBL/GenBank/DDBJ whole genome shotgun (WGS) entry which is preliminary data.</text>
</comment>
<dbReference type="EMBL" id="JACVEL010000009">
    <property type="protein sequence ID" value="MBC9813348.1"/>
    <property type="molecule type" value="Genomic_DNA"/>
</dbReference>
<dbReference type="Proteomes" id="UP000652681">
    <property type="component" value="Unassembled WGS sequence"/>
</dbReference>
<name>A0A8J6PF56_9FLAO</name>
<accession>A0A8J6PF56</accession>
<evidence type="ECO:0000313" key="1">
    <source>
        <dbReference type="EMBL" id="MBC9813348.1"/>
    </source>
</evidence>
<keyword evidence="2" id="KW-1185">Reference proteome</keyword>
<proteinExistence type="predicted"/>
<protein>
    <submittedName>
        <fullName evidence="1">Uncharacterized protein</fullName>
    </submittedName>
</protein>
<sequence>MKSKSINRFETKKELLLLTEKMVENSAANLKEDKQVLIDVYAGLSYPEMIGGVSWEQAYFENSSLLSALAIITTLQNDILHVKQLAVYHCLAFGCQASYPFNEIQPIAVGPLVARENDSIELKVTIGAFDTSNIPVVTLNNMSGRIHYPGDGTGRIRLKLHRGMHRISGTISIQNRSGVYKTADWEYQIHVSD</sequence>
<gene>
    <name evidence="1" type="ORF">H9Y05_12795</name>
</gene>
<evidence type="ECO:0000313" key="2">
    <source>
        <dbReference type="Proteomes" id="UP000652681"/>
    </source>
</evidence>
<organism evidence="1 2">
    <name type="scientific">Taishania pollutisoli</name>
    <dbReference type="NCBI Taxonomy" id="2766479"/>
    <lineage>
        <taxon>Bacteria</taxon>
        <taxon>Pseudomonadati</taxon>
        <taxon>Bacteroidota</taxon>
        <taxon>Flavobacteriia</taxon>
        <taxon>Flavobacteriales</taxon>
        <taxon>Crocinitomicaceae</taxon>
        <taxon>Taishania</taxon>
    </lineage>
</organism>
<reference evidence="1" key="1">
    <citation type="submission" date="2020-09" db="EMBL/GenBank/DDBJ databases">
        <title>Taishania pollutisoli gen. nov., sp. nov., Isolated from Tetrabromobisphenol A-Contaminated Soil.</title>
        <authorList>
            <person name="Chen Q."/>
        </authorList>
    </citation>
    <scope>NUCLEOTIDE SEQUENCE</scope>
    <source>
        <strain evidence="1">CZZ-1</strain>
    </source>
</reference>
<dbReference type="RefSeq" id="WP_216714512.1">
    <property type="nucleotide sequence ID" value="NZ_JACVEL010000009.1"/>
</dbReference>